<keyword evidence="6 8" id="KW-1133">Transmembrane helix</keyword>
<evidence type="ECO:0000256" key="8">
    <source>
        <dbReference type="SAM" id="Phobius"/>
    </source>
</evidence>
<dbReference type="Pfam" id="PF06699">
    <property type="entry name" value="PIG-F"/>
    <property type="match status" value="1"/>
</dbReference>
<dbReference type="EMBL" id="MU006109">
    <property type="protein sequence ID" value="KAF2835356.1"/>
    <property type="molecule type" value="Genomic_DNA"/>
</dbReference>
<protein>
    <submittedName>
        <fullName evidence="9">GPI-anchor biosynthesis protein-like protein</fullName>
    </submittedName>
</protein>
<dbReference type="Proteomes" id="UP000799429">
    <property type="component" value="Unassembled WGS sequence"/>
</dbReference>
<gene>
    <name evidence="9" type="ORF">M501DRAFT_942170</name>
</gene>
<dbReference type="GO" id="GO:0006506">
    <property type="term" value="P:GPI anchor biosynthetic process"/>
    <property type="evidence" value="ECO:0007669"/>
    <property type="project" value="UniProtKB-KW"/>
</dbReference>
<organism evidence="9 10">
    <name type="scientific">Patellaria atrata CBS 101060</name>
    <dbReference type="NCBI Taxonomy" id="1346257"/>
    <lineage>
        <taxon>Eukaryota</taxon>
        <taxon>Fungi</taxon>
        <taxon>Dikarya</taxon>
        <taxon>Ascomycota</taxon>
        <taxon>Pezizomycotina</taxon>
        <taxon>Dothideomycetes</taxon>
        <taxon>Dothideomycetes incertae sedis</taxon>
        <taxon>Patellariales</taxon>
        <taxon>Patellariaceae</taxon>
        <taxon>Patellaria</taxon>
    </lineage>
</organism>
<feature type="transmembrane region" description="Helical" evidence="8">
    <location>
        <begin position="187"/>
        <end position="207"/>
    </location>
</feature>
<reference evidence="9" key="1">
    <citation type="journal article" date="2020" name="Stud. Mycol.">
        <title>101 Dothideomycetes genomes: a test case for predicting lifestyles and emergence of pathogens.</title>
        <authorList>
            <person name="Haridas S."/>
            <person name="Albert R."/>
            <person name="Binder M."/>
            <person name="Bloem J."/>
            <person name="Labutti K."/>
            <person name="Salamov A."/>
            <person name="Andreopoulos B."/>
            <person name="Baker S."/>
            <person name="Barry K."/>
            <person name="Bills G."/>
            <person name="Bluhm B."/>
            <person name="Cannon C."/>
            <person name="Castanera R."/>
            <person name="Culley D."/>
            <person name="Daum C."/>
            <person name="Ezra D."/>
            <person name="Gonzalez J."/>
            <person name="Henrissat B."/>
            <person name="Kuo A."/>
            <person name="Liang C."/>
            <person name="Lipzen A."/>
            <person name="Lutzoni F."/>
            <person name="Magnuson J."/>
            <person name="Mondo S."/>
            <person name="Nolan M."/>
            <person name="Ohm R."/>
            <person name="Pangilinan J."/>
            <person name="Park H.-J."/>
            <person name="Ramirez L."/>
            <person name="Alfaro M."/>
            <person name="Sun H."/>
            <person name="Tritt A."/>
            <person name="Yoshinaga Y."/>
            <person name="Zwiers L.-H."/>
            <person name="Turgeon B."/>
            <person name="Goodwin S."/>
            <person name="Spatafora J."/>
            <person name="Crous P."/>
            <person name="Grigoriev I."/>
        </authorList>
    </citation>
    <scope>NUCLEOTIDE SEQUENCE</scope>
    <source>
        <strain evidence="9">CBS 101060</strain>
    </source>
</reference>
<dbReference type="InterPro" id="IPR009580">
    <property type="entry name" value="GPI_biosynthesis_protein_Pig-F"/>
</dbReference>
<evidence type="ECO:0000256" key="2">
    <source>
        <dbReference type="ARBA" id="ARBA00004687"/>
    </source>
</evidence>
<feature type="transmembrane region" description="Helical" evidence="8">
    <location>
        <begin position="145"/>
        <end position="167"/>
    </location>
</feature>
<keyword evidence="4 8" id="KW-0812">Transmembrane</keyword>
<feature type="transmembrane region" description="Helical" evidence="8">
    <location>
        <begin position="112"/>
        <end position="138"/>
    </location>
</feature>
<evidence type="ECO:0000313" key="9">
    <source>
        <dbReference type="EMBL" id="KAF2835356.1"/>
    </source>
</evidence>
<dbReference type="AlphaFoldDB" id="A0A9P4S4F4"/>
<keyword evidence="5" id="KW-0256">Endoplasmic reticulum</keyword>
<keyword evidence="3" id="KW-0337">GPI-anchor biosynthesis</keyword>
<sequence>MSSTTTVTRPTEPSTIALPIEPLATDFAKIYIHIHPFLLLSLYIYRFDAIVGDPVSTLPTLLVGSVGLQLVYILTCLPPTTAGTKSNPPMLAKIGLKKKRTKQNEQGYGDKVIPAVLSLILTALLGVPLIYIFVVLFGGPLTTHFLHTFFCAAHIAFLAVLPLVYVFGVDSGRWRELAGLLIPLDDVVGGALGTVFGAWVGAVPIPLDWDREWQKWPVTIVTGAYGGYVMGKLLGGQILKGKVIEI</sequence>
<evidence type="ECO:0000313" key="10">
    <source>
        <dbReference type="Proteomes" id="UP000799429"/>
    </source>
</evidence>
<evidence type="ECO:0000256" key="4">
    <source>
        <dbReference type="ARBA" id="ARBA00022692"/>
    </source>
</evidence>
<dbReference type="OrthoDB" id="17366at2759"/>
<proteinExistence type="predicted"/>
<comment type="caution">
    <text evidence="9">The sequence shown here is derived from an EMBL/GenBank/DDBJ whole genome shotgun (WGS) entry which is preliminary data.</text>
</comment>
<evidence type="ECO:0000256" key="6">
    <source>
        <dbReference type="ARBA" id="ARBA00022989"/>
    </source>
</evidence>
<comment type="subcellular location">
    <subcellularLocation>
        <location evidence="1">Endoplasmic reticulum membrane</location>
        <topology evidence="1">Multi-pass membrane protein</topology>
    </subcellularLocation>
</comment>
<evidence type="ECO:0000256" key="7">
    <source>
        <dbReference type="ARBA" id="ARBA00023136"/>
    </source>
</evidence>
<accession>A0A9P4S4F4</accession>
<comment type="pathway">
    <text evidence="2">Glycolipid biosynthesis; glycosylphosphatidylinositol-anchor biosynthesis.</text>
</comment>
<name>A0A9P4S4F4_9PEZI</name>
<keyword evidence="7 8" id="KW-0472">Membrane</keyword>
<dbReference type="GO" id="GO:0005789">
    <property type="term" value="C:endoplasmic reticulum membrane"/>
    <property type="evidence" value="ECO:0007669"/>
    <property type="project" value="UniProtKB-SubCell"/>
</dbReference>
<evidence type="ECO:0000256" key="1">
    <source>
        <dbReference type="ARBA" id="ARBA00004477"/>
    </source>
</evidence>
<evidence type="ECO:0000256" key="3">
    <source>
        <dbReference type="ARBA" id="ARBA00022502"/>
    </source>
</evidence>
<evidence type="ECO:0000256" key="5">
    <source>
        <dbReference type="ARBA" id="ARBA00022824"/>
    </source>
</evidence>
<keyword evidence="10" id="KW-1185">Reference proteome</keyword>